<organism evidence="8 9">
    <name type="scientific">Plasmodiophora brassicae</name>
    <name type="common">Clubroot disease agent</name>
    <dbReference type="NCBI Taxonomy" id="37360"/>
    <lineage>
        <taxon>Eukaryota</taxon>
        <taxon>Sar</taxon>
        <taxon>Rhizaria</taxon>
        <taxon>Endomyxa</taxon>
        <taxon>Phytomyxea</taxon>
        <taxon>Plasmodiophorida</taxon>
        <taxon>Plasmodiophoridae</taxon>
        <taxon>Plasmodiophora</taxon>
    </lineage>
</organism>
<feature type="compositionally biased region" description="Basic and acidic residues" evidence="6">
    <location>
        <begin position="179"/>
        <end position="190"/>
    </location>
</feature>
<dbReference type="InterPro" id="IPR011856">
    <property type="entry name" value="tRNA_endonuc-like_dom_sf"/>
</dbReference>
<dbReference type="InterPro" id="IPR006677">
    <property type="entry name" value="tRNA_intron_Endonuc_cat-like"/>
</dbReference>
<evidence type="ECO:0000256" key="4">
    <source>
        <dbReference type="ARBA" id="ARBA00023239"/>
    </source>
</evidence>
<evidence type="ECO:0000313" key="8">
    <source>
        <dbReference type="EMBL" id="SPQ99258.1"/>
    </source>
</evidence>
<dbReference type="GO" id="GO:0000213">
    <property type="term" value="F:tRNA-intron lyase activity"/>
    <property type="evidence" value="ECO:0007669"/>
    <property type="project" value="UniProtKB-EC"/>
</dbReference>
<feature type="region of interest" description="Disordered" evidence="6">
    <location>
        <begin position="170"/>
        <end position="190"/>
    </location>
</feature>
<dbReference type="Pfam" id="PF01974">
    <property type="entry name" value="tRNA_int_endo"/>
    <property type="match status" value="1"/>
</dbReference>
<protein>
    <recommendedName>
        <fullName evidence="2">tRNA-intron lyase</fullName>
        <ecNumber evidence="2">4.6.1.16</ecNumber>
    </recommendedName>
</protein>
<dbReference type="AlphaFoldDB" id="A0A3P3YGE4"/>
<dbReference type="GO" id="GO:0000379">
    <property type="term" value="P:tRNA-type intron splice site recognition and cleavage"/>
    <property type="evidence" value="ECO:0007669"/>
    <property type="project" value="TreeGrafter"/>
</dbReference>
<dbReference type="SUPFAM" id="SSF53032">
    <property type="entry name" value="tRNA-intron endonuclease catalytic domain-like"/>
    <property type="match status" value="1"/>
</dbReference>
<keyword evidence="8" id="KW-0496">Mitochondrion</keyword>
<geneLocation type="mitochondrion" evidence="8"/>
<dbReference type="PANTHER" id="PTHR13070:SF0">
    <property type="entry name" value="TRNA-SPLICING ENDONUCLEASE SUBUNIT SEN34"/>
    <property type="match status" value="1"/>
</dbReference>
<sequence>MSSEEAAAAVVPGVHLNGVVVRGEARARALQNRRLGASVLSRWPTKLPEDLAVSAVLMDEEAVLAAREGWLSITGPPVGVSDARQRVFEALWQRGWWLTPALKFAGDFLVYQRHPDQVHSSYIVIVRDRHESIPILDIISICRLGTAVNKAILLASCDGSEVRFSTLRWHPKASNPPRGTDDKDAVGADS</sequence>
<evidence type="ECO:0000313" key="9">
    <source>
        <dbReference type="Proteomes" id="UP000290189"/>
    </source>
</evidence>
<dbReference type="GO" id="GO:0003676">
    <property type="term" value="F:nucleic acid binding"/>
    <property type="evidence" value="ECO:0007669"/>
    <property type="project" value="InterPro"/>
</dbReference>
<comment type="similarity">
    <text evidence="1">Belongs to the tRNA-intron endonuclease family.</text>
</comment>
<dbReference type="EMBL" id="OVEO01000011">
    <property type="protein sequence ID" value="SPQ99258.1"/>
    <property type="molecule type" value="Genomic_DNA"/>
</dbReference>
<accession>A0A3P3YGE4</accession>
<dbReference type="CDD" id="cd22363">
    <property type="entry name" value="tRNA-intron_lyase_C"/>
    <property type="match status" value="1"/>
</dbReference>
<evidence type="ECO:0000256" key="1">
    <source>
        <dbReference type="ARBA" id="ARBA00008078"/>
    </source>
</evidence>
<evidence type="ECO:0000256" key="2">
    <source>
        <dbReference type="ARBA" id="ARBA00012573"/>
    </source>
</evidence>
<proteinExistence type="inferred from homology"/>
<reference evidence="8 9" key="1">
    <citation type="submission" date="2018-03" db="EMBL/GenBank/DDBJ databases">
        <authorList>
            <person name="Fogelqvist J."/>
        </authorList>
    </citation>
    <scope>NUCLEOTIDE SEQUENCE [LARGE SCALE GENOMIC DNA]</scope>
</reference>
<dbReference type="Gene3D" id="3.40.1350.10">
    <property type="match status" value="1"/>
</dbReference>
<evidence type="ECO:0000256" key="5">
    <source>
        <dbReference type="ARBA" id="ARBA00034031"/>
    </source>
</evidence>
<dbReference type="Proteomes" id="UP000290189">
    <property type="component" value="Unassembled WGS sequence"/>
</dbReference>
<keyword evidence="3" id="KW-0819">tRNA processing</keyword>
<dbReference type="PANTHER" id="PTHR13070">
    <property type="entry name" value="TRNA-SPLICING ENDONUCLEASE SUBUNIT SEN34-RELATED"/>
    <property type="match status" value="1"/>
</dbReference>
<evidence type="ECO:0000259" key="7">
    <source>
        <dbReference type="Pfam" id="PF01974"/>
    </source>
</evidence>
<name>A0A3P3YGE4_PLABS</name>
<evidence type="ECO:0000256" key="3">
    <source>
        <dbReference type="ARBA" id="ARBA00022694"/>
    </source>
</evidence>
<keyword evidence="4" id="KW-0456">Lyase</keyword>
<gene>
    <name evidence="8" type="ORF">PLBR_LOCUS6473</name>
</gene>
<dbReference type="GO" id="GO:0005634">
    <property type="term" value="C:nucleus"/>
    <property type="evidence" value="ECO:0007669"/>
    <property type="project" value="UniProtKB-ARBA"/>
</dbReference>
<dbReference type="InterPro" id="IPR036167">
    <property type="entry name" value="tRNA_intron_Endo_cat-like_sf"/>
</dbReference>
<evidence type="ECO:0000256" key="6">
    <source>
        <dbReference type="SAM" id="MobiDB-lite"/>
    </source>
</evidence>
<dbReference type="EC" id="4.6.1.16" evidence="2"/>
<feature type="domain" description="tRNA intron endonuclease catalytic" evidence="7">
    <location>
        <begin position="85"/>
        <end position="159"/>
    </location>
</feature>
<comment type="catalytic activity">
    <reaction evidence="5">
        <text>pretRNA = a 3'-half-tRNA molecule with a 5'-OH end + a 5'-half-tRNA molecule with a 2',3'-cyclic phosphate end + an intron with a 2',3'-cyclic phosphate and a 5'-hydroxyl terminus.</text>
        <dbReference type="EC" id="4.6.1.16"/>
    </reaction>
</comment>